<dbReference type="Proteomes" id="UP000224567">
    <property type="component" value="Unassembled WGS sequence"/>
</dbReference>
<reference evidence="7" key="2">
    <citation type="journal article" date="2017" name="J. Anim. Genet.">
        <title>Multiple reference genome sequences of hot pepper reveal the massive evolution of plant disease resistance genes by retroduplication.</title>
        <authorList>
            <person name="Kim S."/>
            <person name="Park J."/>
            <person name="Yeom S.-I."/>
            <person name="Kim Y.-M."/>
            <person name="Seo E."/>
            <person name="Kim K.-T."/>
            <person name="Kim M.-S."/>
            <person name="Lee J.M."/>
            <person name="Cheong K."/>
            <person name="Shin H.-S."/>
            <person name="Kim S.-B."/>
            <person name="Han K."/>
            <person name="Lee J."/>
            <person name="Park M."/>
            <person name="Lee H.-A."/>
            <person name="Lee H.-Y."/>
            <person name="Lee Y."/>
            <person name="Oh S."/>
            <person name="Lee J.H."/>
            <person name="Choi E."/>
            <person name="Choi E."/>
            <person name="Lee S.E."/>
            <person name="Jeon J."/>
            <person name="Kim H."/>
            <person name="Choi G."/>
            <person name="Song H."/>
            <person name="Lee J."/>
            <person name="Lee S.-C."/>
            <person name="Kwon J.-K."/>
            <person name="Lee H.-Y."/>
            <person name="Koo N."/>
            <person name="Hong Y."/>
            <person name="Kim R.W."/>
            <person name="Kang W.-H."/>
            <person name="Huh J.H."/>
            <person name="Kang B.-C."/>
            <person name="Yang T.-J."/>
            <person name="Lee Y.-H."/>
            <person name="Bennetzen J.L."/>
            <person name="Choi D."/>
        </authorList>
    </citation>
    <scope>NUCLEOTIDE SEQUENCE [LARGE SCALE GENOMIC DNA]</scope>
    <source>
        <strain evidence="7">cv. PBC81</strain>
    </source>
</reference>
<evidence type="ECO:0000259" key="5">
    <source>
        <dbReference type="Pfam" id="PF01423"/>
    </source>
</evidence>
<name>A0A2G2VT09_CAPBA</name>
<dbReference type="SUPFAM" id="SSF50182">
    <property type="entry name" value="Sm-like ribonucleoproteins"/>
    <property type="match status" value="1"/>
</dbReference>
<dbReference type="InterPro" id="IPR010920">
    <property type="entry name" value="LSM_dom_sf"/>
</dbReference>
<comment type="caution">
    <text evidence="6">The sequence shown here is derived from an EMBL/GenBank/DDBJ whole genome shotgun (WGS) entry which is preliminary data.</text>
</comment>
<dbReference type="InterPro" id="IPR001163">
    <property type="entry name" value="Sm_dom_euk/arc"/>
</dbReference>
<evidence type="ECO:0000256" key="1">
    <source>
        <dbReference type="ARBA" id="ARBA00022692"/>
    </source>
</evidence>
<evidence type="ECO:0000256" key="3">
    <source>
        <dbReference type="ARBA" id="ARBA00023136"/>
    </source>
</evidence>
<keyword evidence="1 4" id="KW-0812">Transmembrane</keyword>
<organism evidence="6 7">
    <name type="scientific">Capsicum baccatum</name>
    <name type="common">Peruvian pepper</name>
    <dbReference type="NCBI Taxonomy" id="33114"/>
    <lineage>
        <taxon>Eukaryota</taxon>
        <taxon>Viridiplantae</taxon>
        <taxon>Streptophyta</taxon>
        <taxon>Embryophyta</taxon>
        <taxon>Tracheophyta</taxon>
        <taxon>Spermatophyta</taxon>
        <taxon>Magnoliopsida</taxon>
        <taxon>eudicotyledons</taxon>
        <taxon>Gunneridae</taxon>
        <taxon>Pentapetalae</taxon>
        <taxon>asterids</taxon>
        <taxon>lamiids</taxon>
        <taxon>Solanales</taxon>
        <taxon>Solanaceae</taxon>
        <taxon>Solanoideae</taxon>
        <taxon>Capsiceae</taxon>
        <taxon>Capsicum</taxon>
    </lineage>
</organism>
<dbReference type="EMBL" id="MLFT02000010">
    <property type="protein sequence ID" value="PHT36114.1"/>
    <property type="molecule type" value="Genomic_DNA"/>
</dbReference>
<evidence type="ECO:0000313" key="6">
    <source>
        <dbReference type="EMBL" id="PHT36114.1"/>
    </source>
</evidence>
<reference evidence="6 7" key="1">
    <citation type="journal article" date="2017" name="Genome Biol.">
        <title>New reference genome sequences of hot pepper reveal the massive evolution of plant disease-resistance genes by retroduplication.</title>
        <authorList>
            <person name="Kim S."/>
            <person name="Park J."/>
            <person name="Yeom S.I."/>
            <person name="Kim Y.M."/>
            <person name="Seo E."/>
            <person name="Kim K.T."/>
            <person name="Kim M.S."/>
            <person name="Lee J.M."/>
            <person name="Cheong K."/>
            <person name="Shin H.S."/>
            <person name="Kim S.B."/>
            <person name="Han K."/>
            <person name="Lee J."/>
            <person name="Park M."/>
            <person name="Lee H.A."/>
            <person name="Lee H.Y."/>
            <person name="Lee Y."/>
            <person name="Oh S."/>
            <person name="Lee J.H."/>
            <person name="Choi E."/>
            <person name="Choi E."/>
            <person name="Lee S.E."/>
            <person name="Jeon J."/>
            <person name="Kim H."/>
            <person name="Choi G."/>
            <person name="Song H."/>
            <person name="Lee J."/>
            <person name="Lee S.C."/>
            <person name="Kwon J.K."/>
            <person name="Lee H.Y."/>
            <person name="Koo N."/>
            <person name="Hong Y."/>
            <person name="Kim R.W."/>
            <person name="Kang W.H."/>
            <person name="Huh J.H."/>
            <person name="Kang B.C."/>
            <person name="Yang T.J."/>
            <person name="Lee Y.H."/>
            <person name="Bennetzen J.L."/>
            <person name="Choi D."/>
        </authorList>
    </citation>
    <scope>NUCLEOTIDE SEQUENCE [LARGE SCALE GENOMIC DNA]</scope>
    <source>
        <strain evidence="7">cv. PBC81</strain>
    </source>
</reference>
<dbReference type="GO" id="GO:0005524">
    <property type="term" value="F:ATP binding"/>
    <property type="evidence" value="ECO:0007669"/>
    <property type="project" value="InterPro"/>
</dbReference>
<keyword evidence="7" id="KW-1185">Reference proteome</keyword>
<evidence type="ECO:0000256" key="4">
    <source>
        <dbReference type="SAM" id="Phobius"/>
    </source>
</evidence>
<evidence type="ECO:0000313" key="7">
    <source>
        <dbReference type="Proteomes" id="UP000224567"/>
    </source>
</evidence>
<dbReference type="Gene3D" id="1.20.1560.10">
    <property type="entry name" value="ABC transporter type 1, transmembrane domain"/>
    <property type="match status" value="1"/>
</dbReference>
<proteinExistence type="predicted"/>
<dbReference type="GO" id="GO:0016020">
    <property type="term" value="C:membrane"/>
    <property type="evidence" value="ECO:0007669"/>
    <property type="project" value="InterPro"/>
</dbReference>
<dbReference type="Pfam" id="PF01423">
    <property type="entry name" value="LSM"/>
    <property type="match status" value="1"/>
</dbReference>
<dbReference type="AlphaFoldDB" id="A0A2G2VT09"/>
<keyword evidence="2 4" id="KW-1133">Transmembrane helix</keyword>
<evidence type="ECO:0000256" key="2">
    <source>
        <dbReference type="ARBA" id="ARBA00022989"/>
    </source>
</evidence>
<feature type="transmembrane region" description="Helical" evidence="4">
    <location>
        <begin position="221"/>
        <end position="241"/>
    </location>
</feature>
<dbReference type="OrthoDB" id="1739339at2759"/>
<feature type="domain" description="Sm" evidence="5">
    <location>
        <begin position="1"/>
        <end position="28"/>
    </location>
</feature>
<sequence length="259" mass="29356">MKGDKELVGTLRGFDVYVNVVLEDRVTSSIKTHLDTSLEGIMNRITSLESKCDSIVEHIQGLHKPCDGRGVDIANFKGVNEIQEQNVPILEDEVKFETCSQICAKLQSGEIDLSTPPDDLLSRKRKWLNAHNRGTVRGHYGHVNQMRHSFNTDTSNCVDHVYEEQSHYVQHSRQSNLHLYENNLYDDTEKNHAIHDEEDDTPAPKQVGLLSLFKYSIKLDIVLLLLGCIGALINGGSFPWYSYLFGNFINKIALDKDKD</sequence>
<keyword evidence="3 4" id="KW-0472">Membrane</keyword>
<accession>A0A2G2VT09</accession>
<dbReference type="InterPro" id="IPR036640">
    <property type="entry name" value="ABC1_TM_sf"/>
</dbReference>
<dbReference type="Gene3D" id="2.30.30.100">
    <property type="match status" value="1"/>
</dbReference>
<protein>
    <submittedName>
        <fullName evidence="6">Sm-like protein LSM5</fullName>
    </submittedName>
</protein>
<gene>
    <name evidence="6" type="ORF">CQW23_23814</name>
</gene>